<evidence type="ECO:0000313" key="1">
    <source>
        <dbReference type="EMBL" id="QCE13003.1"/>
    </source>
</evidence>
<gene>
    <name evidence="1" type="ORF">DEO72_LG10g4254</name>
</gene>
<dbReference type="AlphaFoldDB" id="A0A4D6NGL2"/>
<protein>
    <submittedName>
        <fullName evidence="1">Uncharacterized protein</fullName>
    </submittedName>
</protein>
<name>A0A4D6NGL2_VIGUN</name>
<accession>A0A4D6NGL2</accession>
<proteinExistence type="predicted"/>
<keyword evidence="2" id="KW-1185">Reference proteome</keyword>
<organism evidence="1 2">
    <name type="scientific">Vigna unguiculata</name>
    <name type="common">Cowpea</name>
    <dbReference type="NCBI Taxonomy" id="3917"/>
    <lineage>
        <taxon>Eukaryota</taxon>
        <taxon>Viridiplantae</taxon>
        <taxon>Streptophyta</taxon>
        <taxon>Embryophyta</taxon>
        <taxon>Tracheophyta</taxon>
        <taxon>Spermatophyta</taxon>
        <taxon>Magnoliopsida</taxon>
        <taxon>eudicotyledons</taxon>
        <taxon>Gunneridae</taxon>
        <taxon>Pentapetalae</taxon>
        <taxon>rosids</taxon>
        <taxon>fabids</taxon>
        <taxon>Fabales</taxon>
        <taxon>Fabaceae</taxon>
        <taxon>Papilionoideae</taxon>
        <taxon>50 kb inversion clade</taxon>
        <taxon>NPAAA clade</taxon>
        <taxon>indigoferoid/millettioid clade</taxon>
        <taxon>Phaseoleae</taxon>
        <taxon>Vigna</taxon>
    </lineage>
</organism>
<dbReference type="EMBL" id="CP039354">
    <property type="protein sequence ID" value="QCE13003.1"/>
    <property type="molecule type" value="Genomic_DNA"/>
</dbReference>
<sequence>METYLEGGELKVETTEGSIEVTLPEFVPNAKKGFRWRVIKGNCVESDGEAKREDAEVEYMCFSVFCKGEERVCKKKRGFTLDALHFT</sequence>
<dbReference type="Proteomes" id="UP000501690">
    <property type="component" value="Linkage Group LG10"/>
</dbReference>
<evidence type="ECO:0000313" key="2">
    <source>
        <dbReference type="Proteomes" id="UP000501690"/>
    </source>
</evidence>
<reference evidence="1 2" key="1">
    <citation type="submission" date="2019-04" db="EMBL/GenBank/DDBJ databases">
        <title>An improved genome assembly and genetic linkage map for asparagus bean, Vigna unguiculata ssp. sesquipedialis.</title>
        <authorList>
            <person name="Xia Q."/>
            <person name="Zhang R."/>
            <person name="Dong Y."/>
        </authorList>
    </citation>
    <scope>NUCLEOTIDE SEQUENCE [LARGE SCALE GENOMIC DNA]</scope>
    <source>
        <tissue evidence="1">Leaf</tissue>
    </source>
</reference>